<keyword evidence="16" id="KW-1185">Reference proteome</keyword>
<keyword evidence="11" id="KW-0508">mRNA splicing</keyword>
<evidence type="ECO:0000256" key="8">
    <source>
        <dbReference type="ARBA" id="ARBA00022845"/>
    </source>
</evidence>
<dbReference type="SMART" id="SM01044">
    <property type="entry name" value="Btz"/>
    <property type="match status" value="1"/>
</dbReference>
<keyword evidence="4" id="KW-0813">Transport</keyword>
<dbReference type="Pfam" id="PF09405">
    <property type="entry name" value="Btz"/>
    <property type="match status" value="1"/>
</dbReference>
<protein>
    <recommendedName>
        <fullName evidence="14">Btz domain-containing protein</fullName>
    </recommendedName>
</protein>
<dbReference type="GO" id="GO:0006417">
    <property type="term" value="P:regulation of translation"/>
    <property type="evidence" value="ECO:0007669"/>
    <property type="project" value="UniProtKB-KW"/>
</dbReference>
<feature type="compositionally biased region" description="Polar residues" evidence="13">
    <location>
        <begin position="653"/>
        <end position="664"/>
    </location>
</feature>
<dbReference type="AlphaFoldDB" id="A0ABC8YWK0"/>
<gene>
    <name evidence="15" type="ORF">URODEC1_LOCUS36960</name>
</gene>
<dbReference type="PANTHER" id="PTHR46837:SF7">
    <property type="entry name" value="BTZ DOMAIN-CONTAINING PROTEIN"/>
    <property type="match status" value="1"/>
</dbReference>
<dbReference type="GO" id="GO:0008380">
    <property type="term" value="P:RNA splicing"/>
    <property type="evidence" value="ECO:0007669"/>
    <property type="project" value="UniProtKB-KW"/>
</dbReference>
<name>A0ABC8YWK0_9POAL</name>
<sequence length="718" mass="78275">MAEAEKAGGEAEAEYESDLGDAPLPAARRRAAASEDEEDGDEGGGGSGSDSPPPSSTVFDSESDRDGQGAAELYDYYDDGGEGGYGTDEEGREVFEERGAQGVGGGGEVVLVTGEVVVAPEDEGKYEEEESAVEGEEEEAAAEGEEEETAMKGEEVKMGSEPDALPTAGAFYQHDSRFQGQEDSGRGHQRQFFGGQKIWNPKDEGVWVHDRFDEINFHDNTRSENHDNVSMMQSIDNGYFDGTKSYSGTKSFDKVQTQSYSYHGNLKGYNDERNVYREKGSRTYQSHWTTSKSYSRSHNAEVSSNAGVGKHFSQTLSMQHEQTLPCNQTFGSNTSSGPPPFYSSRSFHQEFPFQREKARRVTFNKLFSSAVHKAGLQHEQTLPCKQTFLQRETARRVTFNKLFSSAVHKAHNSLTPQSHPIFRRKAFVPCASVEHGTTVDSHHSIVPIDAMSCSALHSMSTSHNYSKDSELWGQNTDLNIAETARACTEPQIAVYQQRSVQPPILSTPRASAQIFVQKDTGTNKIQSHPQITLISSSDDSEATTPSETNSSVVLSAVTVQDDVMKAERTCFLDGGSPVVGDTEARGSTIYEQGSTSTPAKLPVMLFSGLHPMGPGFLSVSMVMPGFVGQQRDGNSEMGLMTWFPMLTGASGVQEGTSSPPNFGSNCPELASSLASSRDHGATNDPPSFTSQEIPEAVSHELVHRRNRTRRYSEMSFAL</sequence>
<evidence type="ECO:0000256" key="6">
    <source>
        <dbReference type="ARBA" id="ARBA00022664"/>
    </source>
</evidence>
<evidence type="ECO:0000256" key="13">
    <source>
        <dbReference type="SAM" id="MobiDB-lite"/>
    </source>
</evidence>
<keyword evidence="6" id="KW-0507">mRNA processing</keyword>
<evidence type="ECO:0000256" key="7">
    <source>
        <dbReference type="ARBA" id="ARBA00022816"/>
    </source>
</evidence>
<evidence type="ECO:0000313" key="15">
    <source>
        <dbReference type="EMBL" id="CAL4947741.1"/>
    </source>
</evidence>
<feature type="domain" description="Btz" evidence="14">
    <location>
        <begin position="119"/>
        <end position="237"/>
    </location>
</feature>
<comment type="similarity">
    <text evidence="3">Belongs to the CASC3 family.</text>
</comment>
<keyword evidence="9" id="KW-0694">RNA-binding</keyword>
<feature type="compositionally biased region" description="Acidic residues" evidence="13">
    <location>
        <begin position="120"/>
        <end position="148"/>
    </location>
</feature>
<evidence type="ECO:0000256" key="1">
    <source>
        <dbReference type="ARBA" id="ARBA00004123"/>
    </source>
</evidence>
<evidence type="ECO:0000313" key="16">
    <source>
        <dbReference type="Proteomes" id="UP001497457"/>
    </source>
</evidence>
<feature type="compositionally biased region" description="Low complexity" evidence="13">
    <location>
        <begin position="109"/>
        <end position="118"/>
    </location>
</feature>
<reference evidence="15" key="1">
    <citation type="submission" date="2024-10" db="EMBL/GenBank/DDBJ databases">
        <authorList>
            <person name="Ryan C."/>
        </authorList>
    </citation>
    <scope>NUCLEOTIDE SEQUENCE [LARGE SCALE GENOMIC DNA]</scope>
</reference>
<feature type="compositionally biased region" description="Acidic residues" evidence="13">
    <location>
        <begin position="75"/>
        <end position="91"/>
    </location>
</feature>
<proteinExistence type="inferred from homology"/>
<evidence type="ECO:0000256" key="10">
    <source>
        <dbReference type="ARBA" id="ARBA00023161"/>
    </source>
</evidence>
<keyword evidence="8" id="KW-0810">Translation regulation</keyword>
<dbReference type="InterPro" id="IPR044796">
    <property type="entry name" value="MLN51_plant"/>
</dbReference>
<keyword evidence="12" id="KW-0539">Nucleus</keyword>
<feature type="region of interest" description="Disordered" evidence="13">
    <location>
        <begin position="651"/>
        <end position="691"/>
    </location>
</feature>
<dbReference type="Proteomes" id="UP001497457">
    <property type="component" value="Chromosome 17b"/>
</dbReference>
<evidence type="ECO:0000256" key="3">
    <source>
        <dbReference type="ARBA" id="ARBA00009548"/>
    </source>
</evidence>
<feature type="compositionally biased region" description="Basic and acidic residues" evidence="13">
    <location>
        <begin position="149"/>
        <end position="160"/>
    </location>
</feature>
<dbReference type="InterPro" id="IPR018545">
    <property type="entry name" value="Btz_dom"/>
</dbReference>
<keyword evidence="7" id="KW-0509">mRNA transport</keyword>
<organism evidence="15 16">
    <name type="scientific">Urochloa decumbens</name>
    <dbReference type="NCBI Taxonomy" id="240449"/>
    <lineage>
        <taxon>Eukaryota</taxon>
        <taxon>Viridiplantae</taxon>
        <taxon>Streptophyta</taxon>
        <taxon>Embryophyta</taxon>
        <taxon>Tracheophyta</taxon>
        <taxon>Spermatophyta</taxon>
        <taxon>Magnoliopsida</taxon>
        <taxon>Liliopsida</taxon>
        <taxon>Poales</taxon>
        <taxon>Poaceae</taxon>
        <taxon>PACMAD clade</taxon>
        <taxon>Panicoideae</taxon>
        <taxon>Panicodae</taxon>
        <taxon>Paniceae</taxon>
        <taxon>Melinidinae</taxon>
        <taxon>Urochloa</taxon>
    </lineage>
</organism>
<dbReference type="PANTHER" id="PTHR46837">
    <property type="entry name" value="PROTEIN MLN51 HOMOLOG"/>
    <property type="match status" value="1"/>
</dbReference>
<evidence type="ECO:0000256" key="5">
    <source>
        <dbReference type="ARBA" id="ARBA00022490"/>
    </source>
</evidence>
<keyword evidence="5" id="KW-0963">Cytoplasm</keyword>
<evidence type="ECO:0000256" key="9">
    <source>
        <dbReference type="ARBA" id="ARBA00022884"/>
    </source>
</evidence>
<dbReference type="GO" id="GO:0051028">
    <property type="term" value="P:mRNA transport"/>
    <property type="evidence" value="ECO:0007669"/>
    <property type="project" value="UniProtKB-KW"/>
</dbReference>
<feature type="region of interest" description="Disordered" evidence="13">
    <location>
        <begin position="1"/>
        <end position="168"/>
    </location>
</feature>
<evidence type="ECO:0000256" key="12">
    <source>
        <dbReference type="ARBA" id="ARBA00023242"/>
    </source>
</evidence>
<comment type="subcellular location">
    <subcellularLocation>
        <location evidence="2">Cytoplasm</location>
    </subcellularLocation>
    <subcellularLocation>
        <location evidence="1">Nucleus</location>
    </subcellularLocation>
</comment>
<evidence type="ECO:0000259" key="14">
    <source>
        <dbReference type="SMART" id="SM01044"/>
    </source>
</evidence>
<evidence type="ECO:0000256" key="11">
    <source>
        <dbReference type="ARBA" id="ARBA00023187"/>
    </source>
</evidence>
<dbReference type="EMBL" id="OZ075127">
    <property type="protein sequence ID" value="CAL4947741.1"/>
    <property type="molecule type" value="Genomic_DNA"/>
</dbReference>
<dbReference type="GO" id="GO:0006397">
    <property type="term" value="P:mRNA processing"/>
    <property type="evidence" value="ECO:0007669"/>
    <property type="project" value="UniProtKB-KW"/>
</dbReference>
<evidence type="ECO:0000256" key="2">
    <source>
        <dbReference type="ARBA" id="ARBA00004496"/>
    </source>
</evidence>
<dbReference type="GO" id="GO:0000184">
    <property type="term" value="P:nuclear-transcribed mRNA catabolic process, nonsense-mediated decay"/>
    <property type="evidence" value="ECO:0007669"/>
    <property type="project" value="UniProtKB-KW"/>
</dbReference>
<dbReference type="GO" id="GO:0005737">
    <property type="term" value="C:cytoplasm"/>
    <property type="evidence" value="ECO:0007669"/>
    <property type="project" value="UniProtKB-SubCell"/>
</dbReference>
<accession>A0ABC8YWK0</accession>
<dbReference type="GO" id="GO:0005634">
    <property type="term" value="C:nucleus"/>
    <property type="evidence" value="ECO:0007669"/>
    <property type="project" value="UniProtKB-SubCell"/>
</dbReference>
<evidence type="ECO:0000256" key="4">
    <source>
        <dbReference type="ARBA" id="ARBA00022448"/>
    </source>
</evidence>
<keyword evidence="10" id="KW-0866">Nonsense-mediated mRNA decay</keyword>
<dbReference type="GO" id="GO:0003723">
    <property type="term" value="F:RNA binding"/>
    <property type="evidence" value="ECO:0007669"/>
    <property type="project" value="UniProtKB-KW"/>
</dbReference>